<organism evidence="1 2">
    <name type="scientific">Chitiniphilus purpureus</name>
    <dbReference type="NCBI Taxonomy" id="2981137"/>
    <lineage>
        <taxon>Bacteria</taxon>
        <taxon>Pseudomonadati</taxon>
        <taxon>Pseudomonadota</taxon>
        <taxon>Betaproteobacteria</taxon>
        <taxon>Neisseriales</taxon>
        <taxon>Chitinibacteraceae</taxon>
        <taxon>Chitiniphilus</taxon>
    </lineage>
</organism>
<proteinExistence type="predicted"/>
<sequence length="386" mass="43119">MGTIAITWELGGGYGHLSRDYPIAVQLQEAGHKVFFIVRDVAIARTVLGNRFTFLPAPIAPNHGTNILPVDYHEILLQNGYSSTTLLAGLLRAWCNLLSTLHVNFVIADYAPTAMLAAYTLGIKSCAIGSGFEVPLDTQPFPLFRPWEKNARWRSQKAEGIINNNINAAIDETALQKPPRLVSLYSPENSVLLTLPQLDHCGNRRGWIYRKPDYCFPSYFPMQWPDIEGPKALVYLQRYMPGFKEAIQALARLRWPTICCVPGLGAQELADLEKPYIFISTEPINIEVLLRDADILLSYGGLGVTTMAARTEVHHLIFPHTVEQYIVACKAKQAGWVDIVFERDRSLETIVGALQRISTQHRSPPDIPVVPQLQLTDIPGLPEIKQ</sequence>
<evidence type="ECO:0000313" key="1">
    <source>
        <dbReference type="EMBL" id="UXY13918.1"/>
    </source>
</evidence>
<protein>
    <recommendedName>
        <fullName evidence="3">Glycosyl transferase family 28 C-terminal domain-containing protein</fullName>
    </recommendedName>
</protein>
<reference evidence="1" key="1">
    <citation type="submission" date="2022-10" db="EMBL/GenBank/DDBJ databases">
        <title>Chitiniphilus purpureus sp. nov., a novel chitin-degrading bacterium isolated from crawfish pond sediment.</title>
        <authorList>
            <person name="Li K."/>
        </authorList>
    </citation>
    <scope>NUCLEOTIDE SEQUENCE</scope>
    <source>
        <strain evidence="1">CD1</strain>
    </source>
</reference>
<evidence type="ECO:0008006" key="3">
    <source>
        <dbReference type="Google" id="ProtNLM"/>
    </source>
</evidence>
<evidence type="ECO:0000313" key="2">
    <source>
        <dbReference type="Proteomes" id="UP001061302"/>
    </source>
</evidence>
<keyword evidence="2" id="KW-1185">Reference proteome</keyword>
<gene>
    <name evidence="1" type="ORF">N8I74_11350</name>
</gene>
<dbReference type="EMBL" id="CP106753">
    <property type="protein sequence ID" value="UXY13918.1"/>
    <property type="molecule type" value="Genomic_DNA"/>
</dbReference>
<dbReference type="Proteomes" id="UP001061302">
    <property type="component" value="Chromosome"/>
</dbReference>
<accession>A0ABY6DPS9</accession>
<dbReference type="Gene3D" id="3.40.50.2000">
    <property type="entry name" value="Glycogen Phosphorylase B"/>
    <property type="match status" value="2"/>
</dbReference>
<name>A0ABY6DPS9_9NEIS</name>
<dbReference type="RefSeq" id="WP_263123206.1">
    <property type="nucleotide sequence ID" value="NZ_CP106753.1"/>
</dbReference>
<dbReference type="SUPFAM" id="SSF53756">
    <property type="entry name" value="UDP-Glycosyltransferase/glycogen phosphorylase"/>
    <property type="match status" value="1"/>
</dbReference>